<dbReference type="Proteomes" id="UP000037387">
    <property type="component" value="Unassembled WGS sequence"/>
</dbReference>
<comment type="caution">
    <text evidence="2">The sequence shown here is derived from an EMBL/GenBank/DDBJ whole genome shotgun (WGS) entry which is preliminary data.</text>
</comment>
<evidence type="ECO:0000313" key="2">
    <source>
        <dbReference type="EMBL" id="KON74228.1"/>
    </source>
</evidence>
<accession>A0A0M0F9T6</accession>
<organism evidence="2 3">
    <name type="scientific">Cellulosimicrobium cellulans F16</name>
    <dbReference type="NCBI Taxonomy" id="1350482"/>
    <lineage>
        <taxon>Bacteria</taxon>
        <taxon>Bacillati</taxon>
        <taxon>Actinomycetota</taxon>
        <taxon>Actinomycetes</taxon>
        <taxon>Micrococcales</taxon>
        <taxon>Promicromonosporaceae</taxon>
        <taxon>Cellulosimicrobium</taxon>
    </lineage>
</organism>
<keyword evidence="3" id="KW-1185">Reference proteome</keyword>
<evidence type="ECO:0000256" key="1">
    <source>
        <dbReference type="SAM" id="MobiDB-lite"/>
    </source>
</evidence>
<reference evidence="2 3" key="1">
    <citation type="journal article" date="2015" name="Sci. Rep.">
        <title>Functional and structural properties of a novel cellulosome-like multienzyme complex: efficient glycoside hydrolysis of water-insoluble 7-xylosyl-10-deacetylpaclitaxel.</title>
        <authorList>
            <person name="Dou T.Y."/>
            <person name="Luan H.W."/>
            <person name="Ge G.B."/>
            <person name="Dong M.M."/>
            <person name="Zou H.F."/>
            <person name="He Y.Q."/>
            <person name="Cui P."/>
            <person name="Wang J.Y."/>
            <person name="Hao D.C."/>
            <person name="Yang S.L."/>
            <person name="Yang L."/>
        </authorList>
    </citation>
    <scope>NUCLEOTIDE SEQUENCE [LARGE SCALE GENOMIC DNA]</scope>
    <source>
        <strain evidence="2 3">F16</strain>
    </source>
</reference>
<dbReference type="PATRIC" id="fig|1350482.3.peg.1803"/>
<sequence>MTGGGPATQERGTRPARNDAQSDREHEDLGVVQ</sequence>
<feature type="compositionally biased region" description="Basic and acidic residues" evidence="1">
    <location>
        <begin position="11"/>
        <end position="33"/>
    </location>
</feature>
<gene>
    <name evidence="2" type="ORF">M768_08985</name>
</gene>
<dbReference type="AlphaFoldDB" id="A0A0M0F9T6"/>
<protein>
    <submittedName>
        <fullName evidence="2">Uncharacterized protein</fullName>
    </submittedName>
</protein>
<dbReference type="EMBL" id="ATNL01000007">
    <property type="protein sequence ID" value="KON74228.1"/>
    <property type="molecule type" value="Genomic_DNA"/>
</dbReference>
<feature type="region of interest" description="Disordered" evidence="1">
    <location>
        <begin position="1"/>
        <end position="33"/>
    </location>
</feature>
<name>A0A0M0F9T6_CELCE</name>
<evidence type="ECO:0000313" key="3">
    <source>
        <dbReference type="Proteomes" id="UP000037387"/>
    </source>
</evidence>
<proteinExistence type="predicted"/>